<reference evidence="5" key="1">
    <citation type="submission" date="2018-05" db="EMBL/GenBank/DDBJ databases">
        <authorList>
            <person name="Lanie J.A."/>
            <person name="Ng W.-L."/>
            <person name="Kazmierczak K.M."/>
            <person name="Andrzejewski T.M."/>
            <person name="Davidsen T.M."/>
            <person name="Wayne K.J."/>
            <person name="Tettelin H."/>
            <person name="Glass J.I."/>
            <person name="Rusch D."/>
            <person name="Podicherti R."/>
            <person name="Tsui H.-C.T."/>
            <person name="Winkler M.E."/>
        </authorList>
    </citation>
    <scope>NUCLEOTIDE SEQUENCE</scope>
</reference>
<feature type="non-terminal residue" evidence="5">
    <location>
        <position position="1"/>
    </location>
</feature>
<evidence type="ECO:0000313" key="5">
    <source>
        <dbReference type="EMBL" id="SUZ48424.1"/>
    </source>
</evidence>
<dbReference type="Pfam" id="PF25225">
    <property type="entry name" value="DUF7843"/>
    <property type="match status" value="1"/>
</dbReference>
<proteinExistence type="predicted"/>
<protein>
    <submittedName>
        <fullName evidence="5">Uncharacterized protein</fullName>
    </submittedName>
</protein>
<keyword evidence="1" id="KW-0175">Coiled coil</keyword>
<evidence type="ECO:0000259" key="4">
    <source>
        <dbReference type="Pfam" id="PF25225"/>
    </source>
</evidence>
<organism evidence="5">
    <name type="scientific">marine metagenome</name>
    <dbReference type="NCBI Taxonomy" id="408172"/>
    <lineage>
        <taxon>unclassified sequences</taxon>
        <taxon>metagenomes</taxon>
        <taxon>ecological metagenomes</taxon>
    </lineage>
</organism>
<dbReference type="InterPro" id="IPR025178">
    <property type="entry name" value="Lnb_N"/>
</dbReference>
<dbReference type="InterPro" id="IPR057165">
    <property type="entry name" value="DUF7843"/>
</dbReference>
<dbReference type="Pfam" id="PF13387">
    <property type="entry name" value="Lnb_N"/>
    <property type="match status" value="1"/>
</dbReference>
<accession>A0A381N2Z5</accession>
<dbReference type="InterPro" id="IPR057162">
    <property type="entry name" value="DUF7840"/>
</dbReference>
<evidence type="ECO:0000259" key="3">
    <source>
        <dbReference type="Pfam" id="PF25222"/>
    </source>
</evidence>
<dbReference type="EMBL" id="UINC01000066">
    <property type="protein sequence ID" value="SUZ48424.1"/>
    <property type="molecule type" value="Genomic_DNA"/>
</dbReference>
<feature type="coiled-coil region" evidence="1">
    <location>
        <begin position="344"/>
        <end position="371"/>
    </location>
</feature>
<sequence>VLIFNPSHWSRWLLLYLLLFSTGTHVLGETQSTEPAFSDENPVYLALWDQARELQLFHHPYWLKLLHFYSFGESVGQWSFKSDVVNDGFFLSPDGKTDPSAELKATLKAVLSPLSKDPNQHARCKFIARFNWLRSSLDFPELPKLACPLFERWSNLEEATGISIVFVSAYLKNPASTFGHLLLKFNSRNRHFGHSLLRPTLNYGAMINPDDNPFIYALRGLFGGYEGSFTDERFYNFNHIYGENESRDLWEYPLNLTPDQQYLVTFHAWELLQKVQFTYYFFLDNCAYRMAELLEMAWTDTTRINTSGAIWAIPVDVVFKLKKFKRNTEGPPLLGSPKLIPSRQRKLQQRVAQLNEAEQEQLRKLIEYTNNLDSEEFLSFPEPSRALILDALLDYQQYKKIDNLTLQQQKERTKLLLVRSKLPVLVNNVSSETSKSPTEGTPPMRFRLGTVFNGLLGPALEVGTWANYHDLLGDESGHLQNAEVVTLDLRLRFRENSFELTQFQLFNIQKFALNPTGIFGDYEWSWRARGGWEREHYGCSPCREFRITGGFGRSVSFGGKDVELVFVDLFGETKKNAWSATTWGYAPHLGMMWSPIDIWKIRFEGGWFKSFSGPKREYFRIRFDQRLTITQDWDIRMEIEQFESLEGTLALHYFW</sequence>
<dbReference type="AlphaFoldDB" id="A0A381N2Z5"/>
<evidence type="ECO:0000256" key="1">
    <source>
        <dbReference type="SAM" id="Coils"/>
    </source>
</evidence>
<name>A0A381N2Z5_9ZZZZ</name>
<feature type="domain" description="DUF7843" evidence="4">
    <location>
        <begin position="55"/>
        <end position="135"/>
    </location>
</feature>
<gene>
    <name evidence="5" type="ORF">METZ01_LOCUS1278</name>
</gene>
<feature type="domain" description="Lnb N-terminal periplasmic" evidence="2">
    <location>
        <begin position="150"/>
        <end position="299"/>
    </location>
</feature>
<feature type="domain" description="DUF7840" evidence="3">
    <location>
        <begin position="435"/>
        <end position="641"/>
    </location>
</feature>
<dbReference type="Pfam" id="PF25222">
    <property type="entry name" value="DUF7840"/>
    <property type="match status" value="1"/>
</dbReference>
<evidence type="ECO:0000259" key="2">
    <source>
        <dbReference type="Pfam" id="PF13387"/>
    </source>
</evidence>